<evidence type="ECO:0000256" key="4">
    <source>
        <dbReference type="ARBA" id="ARBA00022692"/>
    </source>
</evidence>
<evidence type="ECO:0000256" key="1">
    <source>
        <dbReference type="ARBA" id="ARBA00004141"/>
    </source>
</evidence>
<feature type="transmembrane region" description="Helical" evidence="7">
    <location>
        <begin position="31"/>
        <end position="52"/>
    </location>
</feature>
<dbReference type="InterPro" id="IPR036259">
    <property type="entry name" value="MFS_trans_sf"/>
</dbReference>
<dbReference type="GO" id="GO:0005886">
    <property type="term" value="C:plasma membrane"/>
    <property type="evidence" value="ECO:0007669"/>
    <property type="project" value="TreeGrafter"/>
</dbReference>
<dbReference type="AlphaFoldDB" id="G9MVH2"/>
<evidence type="ECO:0000256" key="7">
    <source>
        <dbReference type="SAM" id="Phobius"/>
    </source>
</evidence>
<comment type="similarity">
    <text evidence="2">Belongs to the major facilitator superfamily. TCR/Tet family.</text>
</comment>
<keyword evidence="3" id="KW-0813">Transport</keyword>
<organism evidence="9 10">
    <name type="scientific">Hypocrea virens (strain Gv29-8 / FGSC 10586)</name>
    <name type="common">Gliocladium virens</name>
    <name type="synonym">Trichoderma virens</name>
    <dbReference type="NCBI Taxonomy" id="413071"/>
    <lineage>
        <taxon>Eukaryota</taxon>
        <taxon>Fungi</taxon>
        <taxon>Dikarya</taxon>
        <taxon>Ascomycota</taxon>
        <taxon>Pezizomycotina</taxon>
        <taxon>Sordariomycetes</taxon>
        <taxon>Hypocreomycetidae</taxon>
        <taxon>Hypocreales</taxon>
        <taxon>Hypocreaceae</taxon>
        <taxon>Trichoderma</taxon>
    </lineage>
</organism>
<protein>
    <recommendedName>
        <fullName evidence="8">Major facilitator superfamily (MFS) profile domain-containing protein</fullName>
    </recommendedName>
</protein>
<evidence type="ECO:0000313" key="10">
    <source>
        <dbReference type="Proteomes" id="UP000007115"/>
    </source>
</evidence>
<keyword evidence="4 7" id="KW-0812">Transmembrane</keyword>
<keyword evidence="5 7" id="KW-1133">Transmembrane helix</keyword>
<dbReference type="OrthoDB" id="10021397at2759"/>
<dbReference type="Pfam" id="PF00083">
    <property type="entry name" value="Sugar_tr"/>
    <property type="match status" value="1"/>
</dbReference>
<dbReference type="EMBL" id="ABDF02000069">
    <property type="protein sequence ID" value="EHK21598.1"/>
    <property type="molecule type" value="Genomic_DNA"/>
</dbReference>
<dbReference type="PROSITE" id="PS50850">
    <property type="entry name" value="MFS"/>
    <property type="match status" value="1"/>
</dbReference>
<reference evidence="9 10" key="1">
    <citation type="journal article" date="2011" name="Genome Biol.">
        <title>Comparative genome sequence analysis underscores mycoparasitism as the ancestral life style of Trichoderma.</title>
        <authorList>
            <person name="Kubicek C.P."/>
            <person name="Herrera-Estrella A."/>
            <person name="Seidl-Seiboth V."/>
            <person name="Martinez D.A."/>
            <person name="Druzhinina I.S."/>
            <person name="Thon M."/>
            <person name="Zeilinger S."/>
            <person name="Casas-Flores S."/>
            <person name="Horwitz B.A."/>
            <person name="Mukherjee P.K."/>
            <person name="Mukherjee M."/>
            <person name="Kredics L."/>
            <person name="Alcaraz L.D."/>
            <person name="Aerts A."/>
            <person name="Antal Z."/>
            <person name="Atanasova L."/>
            <person name="Cervantes-Badillo M.G."/>
            <person name="Challacombe J."/>
            <person name="Chertkov O."/>
            <person name="McCluskey K."/>
            <person name="Coulpier F."/>
            <person name="Deshpande N."/>
            <person name="von Doehren H."/>
            <person name="Ebbole D.J."/>
            <person name="Esquivel-Naranjo E.U."/>
            <person name="Fekete E."/>
            <person name="Flipphi M."/>
            <person name="Glaser F."/>
            <person name="Gomez-Rodriguez E.Y."/>
            <person name="Gruber S."/>
            <person name="Han C."/>
            <person name="Henrissat B."/>
            <person name="Hermosa R."/>
            <person name="Hernandez-Onate M."/>
            <person name="Karaffa L."/>
            <person name="Kosti I."/>
            <person name="Le Crom S."/>
            <person name="Lindquist E."/>
            <person name="Lucas S."/>
            <person name="Luebeck M."/>
            <person name="Luebeck P.S."/>
            <person name="Margeot A."/>
            <person name="Metz B."/>
            <person name="Misra M."/>
            <person name="Nevalainen H."/>
            <person name="Omann M."/>
            <person name="Packer N."/>
            <person name="Perrone G."/>
            <person name="Uresti-Rivera E.E."/>
            <person name="Salamov A."/>
            <person name="Schmoll M."/>
            <person name="Seiboth B."/>
            <person name="Shapiro H."/>
            <person name="Sukno S."/>
            <person name="Tamayo-Ramos J.A."/>
            <person name="Tisch D."/>
            <person name="Wiest A."/>
            <person name="Wilkinson H.H."/>
            <person name="Zhang M."/>
            <person name="Coutinho P.M."/>
            <person name="Kenerley C.M."/>
            <person name="Monte E."/>
            <person name="Baker S.E."/>
            <person name="Grigoriev I.V."/>
        </authorList>
    </citation>
    <scope>NUCLEOTIDE SEQUENCE [LARGE SCALE GENOMIC DNA]</scope>
    <source>
        <strain evidence="10">Gv29-8 / FGSC 10586</strain>
    </source>
</reference>
<evidence type="ECO:0000256" key="2">
    <source>
        <dbReference type="ARBA" id="ARBA00007520"/>
    </source>
</evidence>
<dbReference type="GeneID" id="25788181"/>
<dbReference type="Gene3D" id="1.20.1250.20">
    <property type="entry name" value="MFS general substrate transporter like domains"/>
    <property type="match status" value="1"/>
</dbReference>
<dbReference type="PANTHER" id="PTHR23501">
    <property type="entry name" value="MAJOR FACILITATOR SUPERFAMILY"/>
    <property type="match status" value="1"/>
</dbReference>
<feature type="non-terminal residue" evidence="9">
    <location>
        <position position="1"/>
    </location>
</feature>
<keyword evidence="10" id="KW-1185">Reference proteome</keyword>
<proteinExistence type="inferred from homology"/>
<dbReference type="PANTHER" id="PTHR23501:SF12">
    <property type="entry name" value="MAJOR FACILITATOR SUPERFAMILY (MFS) PROFILE DOMAIN-CONTAINING PROTEIN-RELATED"/>
    <property type="match status" value="1"/>
</dbReference>
<evidence type="ECO:0000256" key="5">
    <source>
        <dbReference type="ARBA" id="ARBA00022989"/>
    </source>
</evidence>
<dbReference type="InterPro" id="IPR020846">
    <property type="entry name" value="MFS_dom"/>
</dbReference>
<dbReference type="HOGENOM" id="CLU_2838105_0_0_1"/>
<accession>G9MVH2</accession>
<dbReference type="InParanoid" id="G9MVH2"/>
<dbReference type="RefSeq" id="XP_013955791.1">
    <property type="nucleotide sequence ID" value="XM_014100316.1"/>
</dbReference>
<dbReference type="GO" id="GO:0022857">
    <property type="term" value="F:transmembrane transporter activity"/>
    <property type="evidence" value="ECO:0007669"/>
    <property type="project" value="InterPro"/>
</dbReference>
<feature type="domain" description="Major facilitator superfamily (MFS) profile" evidence="8">
    <location>
        <begin position="1"/>
        <end position="66"/>
    </location>
</feature>
<evidence type="ECO:0000259" key="8">
    <source>
        <dbReference type="PROSITE" id="PS50850"/>
    </source>
</evidence>
<sequence>FNLKWTYVATVIIFEVQSVLCGAAPNMIAIIIGRVIAGMGGTGIYLGCLNYFSSLTTPKSVESTLF</sequence>
<dbReference type="InterPro" id="IPR005828">
    <property type="entry name" value="MFS_sugar_transport-like"/>
</dbReference>
<evidence type="ECO:0000256" key="3">
    <source>
        <dbReference type="ARBA" id="ARBA00022448"/>
    </source>
</evidence>
<dbReference type="SUPFAM" id="SSF103473">
    <property type="entry name" value="MFS general substrate transporter"/>
    <property type="match status" value="1"/>
</dbReference>
<name>G9MVH2_HYPVG</name>
<gene>
    <name evidence="9" type="ORF">TRIVIDRAFT_152196</name>
</gene>
<evidence type="ECO:0000256" key="6">
    <source>
        <dbReference type="ARBA" id="ARBA00023136"/>
    </source>
</evidence>
<comment type="caution">
    <text evidence="9">The sequence shown here is derived from an EMBL/GenBank/DDBJ whole genome shotgun (WGS) entry which is preliminary data.</text>
</comment>
<dbReference type="VEuPathDB" id="FungiDB:TRIVIDRAFT_152196"/>
<dbReference type="Proteomes" id="UP000007115">
    <property type="component" value="Unassembled WGS sequence"/>
</dbReference>
<keyword evidence="6 7" id="KW-0472">Membrane</keyword>
<evidence type="ECO:0000313" key="9">
    <source>
        <dbReference type="EMBL" id="EHK21598.1"/>
    </source>
</evidence>
<comment type="subcellular location">
    <subcellularLocation>
        <location evidence="1">Membrane</location>
        <topology evidence="1">Multi-pass membrane protein</topology>
    </subcellularLocation>
</comment>